<protein>
    <submittedName>
        <fullName evidence="1">Spore coat associated protein CotJA</fullName>
    </submittedName>
</protein>
<evidence type="ECO:0000313" key="1">
    <source>
        <dbReference type="EMBL" id="QOX65988.1"/>
    </source>
</evidence>
<reference evidence="1" key="1">
    <citation type="submission" date="2019-08" db="EMBL/GenBank/DDBJ databases">
        <title>Genome sequence of Clostridiales bacterium MT110.</title>
        <authorList>
            <person name="Cao J."/>
        </authorList>
    </citation>
    <scope>NUCLEOTIDE SEQUENCE</scope>
    <source>
        <strain evidence="1">MT110</strain>
    </source>
</reference>
<evidence type="ECO:0000313" key="2">
    <source>
        <dbReference type="Proteomes" id="UP000594014"/>
    </source>
</evidence>
<dbReference type="EMBL" id="CP042469">
    <property type="protein sequence ID" value="QOX65988.1"/>
    <property type="molecule type" value="Genomic_DNA"/>
</dbReference>
<sequence length="62" mass="6839">MPVPINNCYDNQSACDAVDMCPLAMAYVPMQRWTSTYEPAEGWHRGTIFPELDLPFLGGGGC</sequence>
<organism evidence="1 2">
    <name type="scientific">Anoxybacterium hadale</name>
    <dbReference type="NCBI Taxonomy" id="3408580"/>
    <lineage>
        <taxon>Bacteria</taxon>
        <taxon>Bacillati</taxon>
        <taxon>Bacillota</taxon>
        <taxon>Clostridia</taxon>
        <taxon>Peptostreptococcales</taxon>
        <taxon>Anaerovoracaceae</taxon>
        <taxon>Anoxybacterium</taxon>
    </lineage>
</organism>
<gene>
    <name evidence="1" type="ORF">FRZ06_16930</name>
</gene>
<proteinExistence type="predicted"/>
<dbReference type="Proteomes" id="UP000594014">
    <property type="component" value="Chromosome"/>
</dbReference>
<name>A0ACD1AI85_9FIRM</name>
<accession>A0ACD1AI85</accession>
<keyword evidence="2" id="KW-1185">Reference proteome</keyword>